<dbReference type="InterPro" id="IPR036196">
    <property type="entry name" value="Ptyr_pPase_sf"/>
</dbReference>
<protein>
    <submittedName>
        <fullName evidence="6 7">Phosphatase</fullName>
    </submittedName>
</protein>
<feature type="active site" description="Nucleophile" evidence="4">
    <location>
        <position position="10"/>
    </location>
</feature>
<evidence type="ECO:0000256" key="2">
    <source>
        <dbReference type="ARBA" id="ARBA00022801"/>
    </source>
</evidence>
<keyword evidence="2" id="KW-0378">Hydrolase</keyword>
<reference evidence="7 9" key="2">
    <citation type="submission" date="2014-01" db="EMBL/GenBank/DDBJ databases">
        <title>Draft genome sequencing of Bacillus alcalophilus CGMCC 1.3604.</title>
        <authorList>
            <person name="Yang J."/>
            <person name="Diao L."/>
            <person name="Yang S."/>
        </authorList>
    </citation>
    <scope>NUCLEOTIDE SEQUENCE [LARGE SCALE GENOMIC DNA]</scope>
    <source>
        <strain evidence="7 9">CGMCC 1.3604</strain>
    </source>
</reference>
<dbReference type="PRINTS" id="PR00719">
    <property type="entry name" value="LMWPTPASE"/>
</dbReference>
<dbReference type="RefSeq" id="WP_004428504.1">
    <property type="nucleotide sequence ID" value="NZ_ALPT02000038.1"/>
</dbReference>
<feature type="active site" evidence="4">
    <location>
        <position position="16"/>
    </location>
</feature>
<dbReference type="CDD" id="cd16344">
    <property type="entry name" value="LMWPAP"/>
    <property type="match status" value="1"/>
</dbReference>
<dbReference type="Proteomes" id="UP000297014">
    <property type="component" value="Unassembled WGS sequence"/>
</dbReference>
<dbReference type="EMBL" id="JALP01000195">
    <property type="protein sequence ID" value="THG89795.1"/>
    <property type="molecule type" value="Genomic_DNA"/>
</dbReference>
<dbReference type="SMART" id="SM00226">
    <property type="entry name" value="LMWPc"/>
    <property type="match status" value="1"/>
</dbReference>
<evidence type="ECO:0000313" key="6">
    <source>
        <dbReference type="EMBL" id="KGA97043.1"/>
    </source>
</evidence>
<dbReference type="EMBL" id="ALPT02000038">
    <property type="protein sequence ID" value="KGA97043.1"/>
    <property type="molecule type" value="Genomic_DNA"/>
</dbReference>
<evidence type="ECO:0000256" key="3">
    <source>
        <dbReference type="ARBA" id="ARBA00022912"/>
    </source>
</evidence>
<dbReference type="AlphaFoldDB" id="A0A094WM50"/>
<dbReference type="GO" id="GO:0004725">
    <property type="term" value="F:protein tyrosine phosphatase activity"/>
    <property type="evidence" value="ECO:0007669"/>
    <property type="project" value="InterPro"/>
</dbReference>
<keyword evidence="8" id="KW-1185">Reference proteome</keyword>
<accession>A0A094WM50</accession>
<gene>
    <name evidence="7" type="ORF">AJ85_15155</name>
    <name evidence="6" type="ORF">BALCAV_0212415</name>
</gene>
<evidence type="ECO:0000313" key="9">
    <source>
        <dbReference type="Proteomes" id="UP000297014"/>
    </source>
</evidence>
<evidence type="ECO:0000256" key="4">
    <source>
        <dbReference type="PIRSR" id="PIRSR617867-1"/>
    </source>
</evidence>
<dbReference type="InterPro" id="IPR017867">
    <property type="entry name" value="Tyr_phospatase_low_mol_wt"/>
</dbReference>
<dbReference type="Pfam" id="PF01451">
    <property type="entry name" value="LMWPc"/>
    <property type="match status" value="1"/>
</dbReference>
<dbReference type="STRING" id="1218173.BALCAV_0212415"/>
<feature type="domain" description="Phosphotyrosine protein phosphatase I" evidence="5">
    <location>
        <begin position="4"/>
        <end position="144"/>
    </location>
</feature>
<dbReference type="Proteomes" id="UP000002754">
    <property type="component" value="Unassembled WGS sequence"/>
</dbReference>
<feature type="active site" description="Proton donor" evidence="4">
    <location>
        <position position="118"/>
    </location>
</feature>
<dbReference type="eggNOG" id="COG0394">
    <property type="taxonomic scope" value="Bacteria"/>
</dbReference>
<organism evidence="6 8">
    <name type="scientific">Alkalihalobacillus alcalophilus ATCC 27647 = CGMCC 1.3604</name>
    <dbReference type="NCBI Taxonomy" id="1218173"/>
    <lineage>
        <taxon>Bacteria</taxon>
        <taxon>Bacillati</taxon>
        <taxon>Bacillota</taxon>
        <taxon>Bacilli</taxon>
        <taxon>Bacillales</taxon>
        <taxon>Bacillaceae</taxon>
        <taxon>Alkalihalobacillus</taxon>
    </lineage>
</organism>
<comment type="caution">
    <text evidence="6">The sequence shown here is derived from an EMBL/GenBank/DDBJ whole genome shotgun (WGS) entry which is preliminary data.</text>
</comment>
<dbReference type="InterPro" id="IPR023485">
    <property type="entry name" value="Ptyr_pPase"/>
</dbReference>
<dbReference type="InterPro" id="IPR050438">
    <property type="entry name" value="LMW_PTPase"/>
</dbReference>
<proteinExistence type="inferred from homology"/>
<evidence type="ECO:0000259" key="5">
    <source>
        <dbReference type="SMART" id="SM00226"/>
    </source>
</evidence>
<comment type="similarity">
    <text evidence="1">Belongs to the low molecular weight phosphotyrosine protein phosphatase family.</text>
</comment>
<evidence type="ECO:0000256" key="1">
    <source>
        <dbReference type="ARBA" id="ARBA00011063"/>
    </source>
</evidence>
<dbReference type="PANTHER" id="PTHR11717:SF31">
    <property type="entry name" value="LOW MOLECULAR WEIGHT PROTEIN-TYROSINE-PHOSPHATASE ETP-RELATED"/>
    <property type="match status" value="1"/>
</dbReference>
<dbReference type="OrthoDB" id="9784339at2"/>
<evidence type="ECO:0000313" key="8">
    <source>
        <dbReference type="Proteomes" id="UP000002754"/>
    </source>
</evidence>
<name>A0A094WM50_ALKAL</name>
<evidence type="ECO:0000313" key="7">
    <source>
        <dbReference type="EMBL" id="THG89795.1"/>
    </source>
</evidence>
<sequence>MSKTHILFICTGNTCRSPLAEILLKEKAGSQFDVQSAGIYAFPGSPASAGTTEVLEKRNLKADEHLSQALTLDLVDWADVVLTMTESHRQQLISQYPEHEIKTYSLTSFVEEVGDISDPFGGPVEVYEQTAQQLEYLLHKLIKKLT</sequence>
<keyword evidence="3" id="KW-0904">Protein phosphatase</keyword>
<dbReference type="Gene3D" id="3.40.50.2300">
    <property type="match status" value="1"/>
</dbReference>
<reference evidence="6 8" key="1">
    <citation type="journal article" date="2014" name="Genome Announc.">
        <title>Draft Genome Sequence of Bacillus alcalophilus AV1934, a Classic Alkaliphile Isolated from Human Feces in 1934.</title>
        <authorList>
            <person name="Attie O."/>
            <person name="Jayaprakash A."/>
            <person name="Shah H."/>
            <person name="Paulsen I.T."/>
            <person name="Morino M."/>
            <person name="Takahashi Y."/>
            <person name="Narumi I."/>
            <person name="Sachidanandam R."/>
            <person name="Satoh K."/>
            <person name="Ito M."/>
            <person name="Krulwich T.A."/>
        </authorList>
    </citation>
    <scope>NUCLEOTIDE SEQUENCE [LARGE SCALE GENOMIC DNA]</scope>
    <source>
        <strain evidence="6 8">AV1934</strain>
    </source>
</reference>
<dbReference type="SUPFAM" id="SSF52788">
    <property type="entry name" value="Phosphotyrosine protein phosphatases I"/>
    <property type="match status" value="1"/>
</dbReference>
<dbReference type="PANTHER" id="PTHR11717">
    <property type="entry name" value="LOW MOLECULAR WEIGHT PROTEIN TYROSINE PHOSPHATASE"/>
    <property type="match status" value="1"/>
</dbReference>